<keyword evidence="1" id="KW-0175">Coiled coil</keyword>
<evidence type="ECO:0000256" key="2">
    <source>
        <dbReference type="SAM" id="Phobius"/>
    </source>
</evidence>
<keyword evidence="3" id="KW-0732">Signal</keyword>
<evidence type="ECO:0000256" key="3">
    <source>
        <dbReference type="SAM" id="SignalP"/>
    </source>
</evidence>
<gene>
    <name evidence="4" type="ORF">BCR33DRAFT_717926</name>
</gene>
<feature type="coiled-coil region" evidence="1">
    <location>
        <begin position="238"/>
        <end position="265"/>
    </location>
</feature>
<keyword evidence="2" id="KW-1133">Transmembrane helix</keyword>
<dbReference type="Proteomes" id="UP000193642">
    <property type="component" value="Unassembled WGS sequence"/>
</dbReference>
<evidence type="ECO:0000313" key="5">
    <source>
        <dbReference type="Proteomes" id="UP000193642"/>
    </source>
</evidence>
<feature type="transmembrane region" description="Helical" evidence="2">
    <location>
        <begin position="114"/>
        <end position="139"/>
    </location>
</feature>
<evidence type="ECO:0000313" key="4">
    <source>
        <dbReference type="EMBL" id="ORY42733.1"/>
    </source>
</evidence>
<keyword evidence="2" id="KW-0812">Transmembrane</keyword>
<dbReference type="EMBL" id="MCGO01000027">
    <property type="protein sequence ID" value="ORY42733.1"/>
    <property type="molecule type" value="Genomic_DNA"/>
</dbReference>
<dbReference type="OrthoDB" id="2152162at2759"/>
<proteinExistence type="predicted"/>
<dbReference type="AlphaFoldDB" id="A0A1Y2C6S8"/>
<evidence type="ECO:0000256" key="1">
    <source>
        <dbReference type="SAM" id="Coils"/>
    </source>
</evidence>
<feature type="signal peptide" evidence="3">
    <location>
        <begin position="1"/>
        <end position="26"/>
    </location>
</feature>
<feature type="chain" id="PRO_5012553519" evidence="3">
    <location>
        <begin position="27"/>
        <end position="365"/>
    </location>
</feature>
<reference evidence="4 5" key="1">
    <citation type="submission" date="2016-07" db="EMBL/GenBank/DDBJ databases">
        <title>Pervasive Adenine N6-methylation of Active Genes in Fungi.</title>
        <authorList>
            <consortium name="DOE Joint Genome Institute"/>
            <person name="Mondo S.J."/>
            <person name="Dannebaum R.O."/>
            <person name="Kuo R.C."/>
            <person name="Labutti K."/>
            <person name="Haridas S."/>
            <person name="Kuo A."/>
            <person name="Salamov A."/>
            <person name="Ahrendt S.R."/>
            <person name="Lipzen A."/>
            <person name="Sullivan W."/>
            <person name="Andreopoulos W.B."/>
            <person name="Clum A."/>
            <person name="Lindquist E."/>
            <person name="Daum C."/>
            <person name="Ramamoorthy G.K."/>
            <person name="Gryganskyi A."/>
            <person name="Culley D."/>
            <person name="Magnuson J.K."/>
            <person name="James T.Y."/>
            <person name="O'Malley M.A."/>
            <person name="Stajich J.E."/>
            <person name="Spatafora J.W."/>
            <person name="Visel A."/>
            <person name="Grigoriev I.V."/>
        </authorList>
    </citation>
    <scope>NUCLEOTIDE SEQUENCE [LARGE SCALE GENOMIC DNA]</scope>
    <source>
        <strain evidence="4 5">JEL800</strain>
    </source>
</reference>
<sequence>MQFRFGILALVVVVVLLTLATPEVAAIRPATGAKAGGSKGAAGQVPVLNNAKEADSFELGNDDYEGDYEGDDEADLAALLQEEAEAAAQHSRGVLDVVGGWLKGAIKWAEEHKYLVLSVFAVLLSANVAFVMFVMGYLLKEEHYVVRAVKLAHSDCPKVWRALTDFDSYPLWRKSVSRVNYNPKKKDDLLGRDFVVNGKSYTITEANQNLSLVFATNPEYTPEEYALPMVIKGAPVPENINEQHKKEYKQKVEKLKEEGIDARAHIPKHRGKNILDLPAPPFFLPADIPWATEQWTFELEPSKDKKGTLLYLTYRGTYRSRPYRFFVSLFGFDSAVEAYLGDLSAFLGESTPTVKPVLGRLPPLE</sequence>
<accession>A0A1Y2C6S8</accession>
<keyword evidence="2" id="KW-0472">Membrane</keyword>
<keyword evidence="5" id="KW-1185">Reference proteome</keyword>
<protein>
    <submittedName>
        <fullName evidence="4">Uncharacterized protein</fullName>
    </submittedName>
</protein>
<name>A0A1Y2C6S8_9FUNG</name>
<organism evidence="4 5">
    <name type="scientific">Rhizoclosmatium globosum</name>
    <dbReference type="NCBI Taxonomy" id="329046"/>
    <lineage>
        <taxon>Eukaryota</taxon>
        <taxon>Fungi</taxon>
        <taxon>Fungi incertae sedis</taxon>
        <taxon>Chytridiomycota</taxon>
        <taxon>Chytridiomycota incertae sedis</taxon>
        <taxon>Chytridiomycetes</taxon>
        <taxon>Chytridiales</taxon>
        <taxon>Chytriomycetaceae</taxon>
        <taxon>Rhizoclosmatium</taxon>
    </lineage>
</organism>
<comment type="caution">
    <text evidence="4">The sequence shown here is derived from an EMBL/GenBank/DDBJ whole genome shotgun (WGS) entry which is preliminary data.</text>
</comment>